<evidence type="ECO:0000313" key="4">
    <source>
        <dbReference type="Proteomes" id="UP000662572"/>
    </source>
</evidence>
<evidence type="ECO:0000259" key="2">
    <source>
        <dbReference type="Pfam" id="PF06429"/>
    </source>
</evidence>
<dbReference type="InterPro" id="IPR010930">
    <property type="entry name" value="Flg_bb/hook_C_dom"/>
</dbReference>
<proteinExistence type="inferred from homology"/>
<comment type="similarity">
    <text evidence="1">Belongs to the flagella basal body rod proteins family.</text>
</comment>
<dbReference type="Pfam" id="PF06429">
    <property type="entry name" value="Flg_bbr_C"/>
    <property type="match status" value="1"/>
</dbReference>
<dbReference type="Proteomes" id="UP000662572">
    <property type="component" value="Unassembled WGS sequence"/>
</dbReference>
<name>A0A918UPR1_9CAUL</name>
<protein>
    <recommendedName>
        <fullName evidence="2">Flagellar basal-body/hook protein C-terminal domain-containing protein</fullName>
    </recommendedName>
</protein>
<reference evidence="3" key="2">
    <citation type="submission" date="2020-09" db="EMBL/GenBank/DDBJ databases">
        <authorList>
            <person name="Sun Q."/>
            <person name="Kim S."/>
        </authorList>
    </citation>
    <scope>NUCLEOTIDE SEQUENCE</scope>
    <source>
        <strain evidence="3">KCTC 32296</strain>
    </source>
</reference>
<accession>A0A918UPR1</accession>
<comment type="caution">
    <text evidence="3">The sequence shown here is derived from an EMBL/GenBank/DDBJ whole genome shotgun (WGS) entry which is preliminary data.</text>
</comment>
<dbReference type="RefSeq" id="WP_189485098.1">
    <property type="nucleotide sequence ID" value="NZ_BMZB01000001.1"/>
</dbReference>
<sequence>MLALNTAIGGLMSAQARFDKSAVKTVQDIAQGKDVVSDFVDQIQARTAFEANISVIKTVNEVTGRLLDMKA</sequence>
<organism evidence="3 4">
    <name type="scientific">Asticcacaulis endophyticus</name>
    <dbReference type="NCBI Taxonomy" id="1395890"/>
    <lineage>
        <taxon>Bacteria</taxon>
        <taxon>Pseudomonadati</taxon>
        <taxon>Pseudomonadota</taxon>
        <taxon>Alphaproteobacteria</taxon>
        <taxon>Caulobacterales</taxon>
        <taxon>Caulobacteraceae</taxon>
        <taxon>Asticcacaulis</taxon>
    </lineage>
</organism>
<evidence type="ECO:0000313" key="3">
    <source>
        <dbReference type="EMBL" id="GGZ25374.1"/>
    </source>
</evidence>
<feature type="domain" description="Flagellar basal-body/hook protein C-terminal" evidence="2">
    <location>
        <begin position="34"/>
        <end position="69"/>
    </location>
</feature>
<dbReference type="EMBL" id="BMZB01000001">
    <property type="protein sequence ID" value="GGZ25374.1"/>
    <property type="molecule type" value="Genomic_DNA"/>
</dbReference>
<gene>
    <name evidence="3" type="ORF">GCM10011273_08430</name>
</gene>
<dbReference type="AlphaFoldDB" id="A0A918UPR1"/>
<reference evidence="3" key="1">
    <citation type="journal article" date="2014" name="Int. J. Syst. Evol. Microbiol.">
        <title>Complete genome sequence of Corynebacterium casei LMG S-19264T (=DSM 44701T), isolated from a smear-ripened cheese.</title>
        <authorList>
            <consortium name="US DOE Joint Genome Institute (JGI-PGF)"/>
            <person name="Walter F."/>
            <person name="Albersmeier A."/>
            <person name="Kalinowski J."/>
            <person name="Ruckert C."/>
        </authorList>
    </citation>
    <scope>NUCLEOTIDE SEQUENCE</scope>
    <source>
        <strain evidence="3">KCTC 32296</strain>
    </source>
</reference>
<keyword evidence="4" id="KW-1185">Reference proteome</keyword>
<evidence type="ECO:0000256" key="1">
    <source>
        <dbReference type="ARBA" id="ARBA00009677"/>
    </source>
</evidence>